<evidence type="ECO:0000256" key="1">
    <source>
        <dbReference type="SAM" id="Phobius"/>
    </source>
</evidence>
<accession>A0A2C9EPG7</accession>
<keyword evidence="1" id="KW-0472">Membrane</keyword>
<feature type="transmembrane region" description="Helical" evidence="1">
    <location>
        <begin position="15"/>
        <end position="38"/>
    </location>
</feature>
<proteinExistence type="predicted"/>
<protein>
    <submittedName>
        <fullName evidence="2">Uncharacterized protein</fullName>
    </submittedName>
</protein>
<sequence length="43" mass="4547">MATIDRATPLPWHKAVAQLSLLFIGALLMLACSGALMLELAHG</sequence>
<dbReference type="AlphaFoldDB" id="A0A2C9EPG7"/>
<dbReference type="RefSeq" id="WP_015636146.1">
    <property type="nucleotide sequence ID" value="NC_021237.1"/>
</dbReference>
<dbReference type="KEGG" id="pprc:PFLCHA0_c37780"/>
<evidence type="ECO:0000313" key="2">
    <source>
        <dbReference type="EMBL" id="AGL85545.1"/>
    </source>
</evidence>
<reference evidence="3" key="1">
    <citation type="journal article" date="2014" name="Genome Announc.">
        <title>Full-genome sequence of the plant growth-promoting bacterium Pseudomonas protegens CHA0.</title>
        <authorList>
            <person name="Jousset A."/>
            <person name="Schuldes J."/>
            <person name="Keel C."/>
            <person name="Maurhofer M."/>
            <person name="Daniel R."/>
            <person name="Scheu S."/>
            <person name="Thuermer A."/>
        </authorList>
    </citation>
    <scope>NUCLEOTIDE SEQUENCE [LARGE SCALE GENOMIC DNA]</scope>
    <source>
        <strain evidence="3">DSM 19095 / LMG 27888 / CFBP 6595 / CHA0</strain>
    </source>
</reference>
<dbReference type="PROSITE" id="PS51257">
    <property type="entry name" value="PROKAR_LIPOPROTEIN"/>
    <property type="match status" value="1"/>
</dbReference>
<gene>
    <name evidence="2" type="ORF">PFLCHA0_c37780</name>
</gene>
<keyword evidence="1" id="KW-0812">Transmembrane</keyword>
<dbReference type="EMBL" id="CP003190">
    <property type="protein sequence ID" value="AGL85545.1"/>
    <property type="molecule type" value="Genomic_DNA"/>
</dbReference>
<dbReference type="Proteomes" id="UP000013940">
    <property type="component" value="Chromosome"/>
</dbReference>
<dbReference type="HOGENOM" id="CLU_214957_0_0_6"/>
<name>A0A2C9EPG7_PSEPH</name>
<dbReference type="GeneID" id="77169596"/>
<keyword evidence="1" id="KW-1133">Transmembrane helix</keyword>
<organism evidence="2 3">
    <name type="scientific">Pseudomonas protegens (strain DSM 19095 / LMG 27888 / CFBP 6595 / CHA0)</name>
    <dbReference type="NCBI Taxonomy" id="1124983"/>
    <lineage>
        <taxon>Bacteria</taxon>
        <taxon>Pseudomonadati</taxon>
        <taxon>Pseudomonadota</taxon>
        <taxon>Gammaproteobacteria</taxon>
        <taxon>Pseudomonadales</taxon>
        <taxon>Pseudomonadaceae</taxon>
        <taxon>Pseudomonas</taxon>
    </lineage>
</organism>
<evidence type="ECO:0000313" key="3">
    <source>
        <dbReference type="Proteomes" id="UP000013940"/>
    </source>
</evidence>